<dbReference type="EMBL" id="ML213592">
    <property type="protein sequence ID" value="TFK42600.1"/>
    <property type="molecule type" value="Genomic_DNA"/>
</dbReference>
<dbReference type="Proteomes" id="UP000308652">
    <property type="component" value="Unassembled WGS sequence"/>
</dbReference>
<keyword evidence="1" id="KW-0472">Membrane</keyword>
<evidence type="ECO:0000313" key="2">
    <source>
        <dbReference type="EMBL" id="TFK42600.1"/>
    </source>
</evidence>
<sequence length="165" mass="18660">MAVEPFLSTRPQRAFIITVTIQAIVVLVMVGITFRLVDLQVSLSSTRYKTLPCYLALFALAELFELFMAFDALRMRNIIQLMGILIFHVALMVFAALQVHQTKTALVTQEGCDRSVSYVNCDGPGTLWRRIEPFLIVAPCVIAGSWLMLLFWIKQLYAEFGCVHI</sequence>
<protein>
    <submittedName>
        <fullName evidence="2">Uncharacterized protein</fullName>
    </submittedName>
</protein>
<dbReference type="PANTHER" id="PTHR34391">
    <property type="entry name" value="UPF0658 GOLGI APPARATUS MEMBRANE PROTEIN C1952.10C-RELATED"/>
    <property type="match status" value="1"/>
</dbReference>
<evidence type="ECO:0000256" key="1">
    <source>
        <dbReference type="SAM" id="Phobius"/>
    </source>
</evidence>
<reference evidence="2 3" key="1">
    <citation type="journal article" date="2019" name="Nat. Ecol. Evol.">
        <title>Megaphylogeny resolves global patterns of mushroom evolution.</title>
        <authorList>
            <person name="Varga T."/>
            <person name="Krizsan K."/>
            <person name="Foldi C."/>
            <person name="Dima B."/>
            <person name="Sanchez-Garcia M."/>
            <person name="Sanchez-Ramirez S."/>
            <person name="Szollosi G.J."/>
            <person name="Szarkandi J.G."/>
            <person name="Papp V."/>
            <person name="Albert L."/>
            <person name="Andreopoulos W."/>
            <person name="Angelini C."/>
            <person name="Antonin V."/>
            <person name="Barry K.W."/>
            <person name="Bougher N.L."/>
            <person name="Buchanan P."/>
            <person name="Buyck B."/>
            <person name="Bense V."/>
            <person name="Catcheside P."/>
            <person name="Chovatia M."/>
            <person name="Cooper J."/>
            <person name="Damon W."/>
            <person name="Desjardin D."/>
            <person name="Finy P."/>
            <person name="Geml J."/>
            <person name="Haridas S."/>
            <person name="Hughes K."/>
            <person name="Justo A."/>
            <person name="Karasinski D."/>
            <person name="Kautmanova I."/>
            <person name="Kiss B."/>
            <person name="Kocsube S."/>
            <person name="Kotiranta H."/>
            <person name="LaButti K.M."/>
            <person name="Lechner B.E."/>
            <person name="Liimatainen K."/>
            <person name="Lipzen A."/>
            <person name="Lukacs Z."/>
            <person name="Mihaltcheva S."/>
            <person name="Morgado L.N."/>
            <person name="Niskanen T."/>
            <person name="Noordeloos M.E."/>
            <person name="Ohm R.A."/>
            <person name="Ortiz-Santana B."/>
            <person name="Ovrebo C."/>
            <person name="Racz N."/>
            <person name="Riley R."/>
            <person name="Savchenko A."/>
            <person name="Shiryaev A."/>
            <person name="Soop K."/>
            <person name="Spirin V."/>
            <person name="Szebenyi C."/>
            <person name="Tomsovsky M."/>
            <person name="Tulloss R.E."/>
            <person name="Uehling J."/>
            <person name="Grigoriev I.V."/>
            <person name="Vagvolgyi C."/>
            <person name="Papp T."/>
            <person name="Martin F.M."/>
            <person name="Miettinen O."/>
            <person name="Hibbett D.S."/>
            <person name="Nagy L.G."/>
        </authorList>
    </citation>
    <scope>NUCLEOTIDE SEQUENCE [LARGE SCALE GENOMIC DNA]</scope>
    <source>
        <strain evidence="2 3">CBS 166.37</strain>
    </source>
</reference>
<feature type="transmembrane region" description="Helical" evidence="1">
    <location>
        <begin position="78"/>
        <end position="97"/>
    </location>
</feature>
<dbReference type="AlphaFoldDB" id="A0A5C3MBM9"/>
<dbReference type="PANTHER" id="PTHR34391:SF1">
    <property type="entry name" value="UPF0658 GOLGI APPARATUS MEMBRANE PROTEIN C1952.10C-RELATED"/>
    <property type="match status" value="1"/>
</dbReference>
<dbReference type="InterPro" id="IPR040410">
    <property type="entry name" value="UPF0658_Golgi"/>
</dbReference>
<name>A0A5C3MBM9_9AGAR</name>
<keyword evidence="1" id="KW-0812">Transmembrane</keyword>
<organism evidence="2 3">
    <name type="scientific">Crucibulum laeve</name>
    <dbReference type="NCBI Taxonomy" id="68775"/>
    <lineage>
        <taxon>Eukaryota</taxon>
        <taxon>Fungi</taxon>
        <taxon>Dikarya</taxon>
        <taxon>Basidiomycota</taxon>
        <taxon>Agaricomycotina</taxon>
        <taxon>Agaricomycetes</taxon>
        <taxon>Agaricomycetidae</taxon>
        <taxon>Agaricales</taxon>
        <taxon>Agaricineae</taxon>
        <taxon>Nidulariaceae</taxon>
        <taxon>Crucibulum</taxon>
    </lineage>
</organism>
<gene>
    <name evidence="2" type="ORF">BDQ12DRAFT_283780</name>
</gene>
<keyword evidence="3" id="KW-1185">Reference proteome</keyword>
<evidence type="ECO:0000313" key="3">
    <source>
        <dbReference type="Proteomes" id="UP000308652"/>
    </source>
</evidence>
<dbReference type="GO" id="GO:0005794">
    <property type="term" value="C:Golgi apparatus"/>
    <property type="evidence" value="ECO:0007669"/>
    <property type="project" value="TreeGrafter"/>
</dbReference>
<accession>A0A5C3MBM9</accession>
<feature type="transmembrane region" description="Helical" evidence="1">
    <location>
        <begin position="54"/>
        <end position="73"/>
    </location>
</feature>
<proteinExistence type="predicted"/>
<feature type="transmembrane region" description="Helical" evidence="1">
    <location>
        <begin position="14"/>
        <end position="34"/>
    </location>
</feature>
<dbReference type="OrthoDB" id="2448307at2759"/>
<keyword evidence="1" id="KW-1133">Transmembrane helix</keyword>
<feature type="transmembrane region" description="Helical" evidence="1">
    <location>
        <begin position="134"/>
        <end position="153"/>
    </location>
</feature>